<dbReference type="InterPro" id="IPR057889">
    <property type="entry name" value="crAss_MUZ_N"/>
</dbReference>
<dbReference type="Proteomes" id="UP000593734">
    <property type="component" value="Segment"/>
</dbReference>
<keyword evidence="4" id="KW-1185">Reference proteome</keyword>
<dbReference type="RefSeq" id="YP_010112714.1">
    <property type="nucleotide sequence ID" value="NC_055894.1"/>
</dbReference>
<feature type="domain" description="Crassvirus muzzle protein N-terminal region" evidence="2">
    <location>
        <begin position="880"/>
        <end position="1248"/>
    </location>
</feature>
<feature type="domain" description="Crassvirus muzzle protein C-terminal" evidence="1">
    <location>
        <begin position="1265"/>
        <end position="1339"/>
    </location>
</feature>
<evidence type="ECO:0000259" key="1">
    <source>
        <dbReference type="Pfam" id="PF25729"/>
    </source>
</evidence>
<sequence>MEINSLINTFQGGLNLDSDITMLADNLYRWAENIRLLTDNAGTTGILLNIEDVRLYEGGIEASENILGTAVTRWYNSTKKIVEECGIVVTMELYEGTYINNVWAITDFNSIKPTWTLVVSAVMNLVNKVAIVTNYESDKVSKIYISDGTSSIKCINISAQYKTDKTNHIEDDTYFDLLPSSTIAPFKFIELTSGNLPAGMIQYCYQLFSVHGGETSTSSLSPMIPISSSNSNSSKTFKGDRQGESTDKGCMLQATLFNDGRFEKIRIISIQYTSNTQTPKIYVINELDLPKSEDNVITFNYNDVGSSYVNELSIEEFNDLVPFEFNAKSIAKMDNRLFASNVLELTWDVDYDARAYRCNSNGIIKLNSSISNQDITTTFQELTSPETDLIIPEEHDCINPMNSSMVYPNNSTDEYAFGYDDNGIIRGGRGLNISYRFIITDLIESDNTPVVDDEGDKFVPYSMSLSSSKKSYNTIKLICPETKELVHTFNSDGKSRIRNYCDPYYVSNFLSHQRDEVYRYGIILYNNKNIPSPVHWIGDIRFPSADVEGYEPFTFGGTVDGSGNYELVSHPLGIMFYVNNLPTDVVAYEIVRCDRTLADRTIVTLGLLNRTIRFNGWYNNTEDYRAEYSLGSIDRRPTIMPTFKEGVAPEFVQGFYNSSKNLFVQQDALDLNPFDTYGIFDLVTADICFNKEKSDQIVTSGMSIVPLYCAHSATYCNDANNKHYRLGIPFTKVLGKSTNNVQNPFGGPVEYSEHTGNKPSASLGVFDGYEQDGDMVSGGICKYYQFFGKNYAHKDNSNLRQSFPIKDVTKPTNISPYQEAFDAKQIVDYIDRFGFINYSIGSREALGPHGVCLAVSAPDVYSGNYTGIRTTPLLRKYRHNAVLFVNIKKNTTQYGGNTFMSRSYSIYNSTNTYVKTSWEGYDKAMCFGGDTYLGVLDYTHTMLFTRNDPDDRNGFKRYVGAYIPLESSINLYYRNDEHYSQDIVESSGDGQTGEANVYFLTDPGLMNTLYTLKTPMYVYNAAYSNTSTSKNYIQKSIYAEDDVKSMNRITCSELKTNNEQTDSWTKFKFANYLDTDSTYGPVTNLKVFKNKLYFFLDSAVGIASVNDRSLITDNNAGALTLGTGGILTRYDYLVTLNGDSIINDKSITNSETTLYWYDLDKNVICSLSNDFNELSKVKQVLTYLNRLPDNARKNPVSFYDKKYNEVWFRIYDRCLIFNEQLNVFTSFYTHNPNWFFPFSTRLVTIKNNNCYYLHNMYDVNSTTKEEKISYVRFVVNKDIAYTKVFDNLWFSAEFVDIGDETKPTLISDIHFNTKNLETEPIDWKLIELREDTFRFPISREKQNNPGLQQLTNMSYAGRMRGKYLICNYTLDCNDNREFKLPYVKTTYRYSML</sequence>
<reference evidence="3 4" key="1">
    <citation type="submission" date="2020-07" db="EMBL/GenBank/DDBJ databases">
        <title>Taxonomic proposal: Crassvirales, a new order of highly abundant and diverse bacterial viruses.</title>
        <authorList>
            <person name="Shkoporov A.N."/>
            <person name="Stockdale S.R."/>
            <person name="Guerin E."/>
            <person name="Ross R.P."/>
            <person name="Hill C."/>
        </authorList>
    </citation>
    <scope>NUCLEOTIDE SEQUENCE [LARGE SCALE GENOMIC DNA]</scope>
</reference>
<dbReference type="EMBL" id="MT774401">
    <property type="protein sequence ID" value="QOR57262.1"/>
    <property type="molecule type" value="Genomic_DNA"/>
</dbReference>
<evidence type="ECO:0000259" key="2">
    <source>
        <dbReference type="Pfam" id="PF25731"/>
    </source>
</evidence>
<dbReference type="InterPro" id="IPR057888">
    <property type="entry name" value="crAss_MUZ_C"/>
</dbReference>
<dbReference type="Pfam" id="PF25729">
    <property type="entry name" value="crAss_MUZ_C"/>
    <property type="match status" value="1"/>
</dbReference>
<name>A0A7M1RTY3_9CAUD</name>
<proteinExistence type="predicted"/>
<feature type="domain" description="Crassvirus muzzle protein N-terminal region" evidence="2">
    <location>
        <begin position="7"/>
        <end position="716"/>
    </location>
</feature>
<organism evidence="3 4">
    <name type="scientific">uncultured phage cr6_1</name>
    <dbReference type="NCBI Taxonomy" id="2772085"/>
    <lineage>
        <taxon>Viruses</taxon>
        <taxon>Duplodnaviria</taxon>
        <taxon>Heunggongvirae</taxon>
        <taxon>Uroviricota</taxon>
        <taxon>Caudoviricetes</taxon>
        <taxon>Crassvirales</taxon>
        <taxon>Suoliviridae</taxon>
        <taxon>Bearivirinae</taxon>
        <taxon>Afonbuvirus</taxon>
        <taxon>Afonbuvirus faecalis</taxon>
    </lineage>
</organism>
<dbReference type="Pfam" id="PF25731">
    <property type="entry name" value="crAss_MUZ"/>
    <property type="match status" value="2"/>
</dbReference>
<dbReference type="KEGG" id="vg:65131194"/>
<protein>
    <submittedName>
        <fullName evidence="3">Stabilization protein</fullName>
    </submittedName>
</protein>
<evidence type="ECO:0000313" key="3">
    <source>
        <dbReference type="EMBL" id="QOR57262.1"/>
    </source>
</evidence>
<evidence type="ECO:0000313" key="4">
    <source>
        <dbReference type="Proteomes" id="UP000593734"/>
    </source>
</evidence>
<dbReference type="GeneID" id="65131194"/>
<accession>A0A7M1RTY3</accession>